<proteinExistence type="inferred from homology"/>
<dbReference type="InterPro" id="IPR051473">
    <property type="entry name" value="P2Ox-like"/>
</dbReference>
<feature type="domain" description="Glucose-methanol-choline oxidoreductase C-terminal" evidence="8">
    <location>
        <begin position="340"/>
        <end position="438"/>
    </location>
</feature>
<dbReference type="PANTHER" id="PTHR42784">
    <property type="entry name" value="PYRANOSE 2-OXIDASE"/>
    <property type="match status" value="1"/>
</dbReference>
<evidence type="ECO:0000256" key="3">
    <source>
        <dbReference type="ARBA" id="ARBA00022630"/>
    </source>
</evidence>
<keyword evidence="4" id="KW-0274">FAD</keyword>
<dbReference type="Pfam" id="PF01266">
    <property type="entry name" value="DAO"/>
    <property type="match status" value="1"/>
</dbReference>
<organism evidence="9 10">
    <name type="scientific">Legionella lansingensis</name>
    <dbReference type="NCBI Taxonomy" id="45067"/>
    <lineage>
        <taxon>Bacteria</taxon>
        <taxon>Pseudomonadati</taxon>
        <taxon>Pseudomonadota</taxon>
        <taxon>Gammaproteobacteria</taxon>
        <taxon>Legionellales</taxon>
        <taxon>Legionellaceae</taxon>
        <taxon>Legionella</taxon>
    </lineage>
</organism>
<evidence type="ECO:0000259" key="6">
    <source>
        <dbReference type="Pfam" id="PF00732"/>
    </source>
</evidence>
<dbReference type="eggNOG" id="COG2303">
    <property type="taxonomic scope" value="Bacteria"/>
</dbReference>
<evidence type="ECO:0000256" key="5">
    <source>
        <dbReference type="ARBA" id="ARBA00023002"/>
    </source>
</evidence>
<reference evidence="9 10" key="1">
    <citation type="submission" date="2015-11" db="EMBL/GenBank/DDBJ databases">
        <title>Genomic analysis of 38 Legionella species identifies large and diverse effector repertoires.</title>
        <authorList>
            <person name="Burstein D."/>
            <person name="Amaro F."/>
            <person name="Zusman T."/>
            <person name="Lifshitz Z."/>
            <person name="Cohen O."/>
            <person name="Gilbert J.A."/>
            <person name="Pupko T."/>
            <person name="Shuman H.A."/>
            <person name="Segal G."/>
        </authorList>
    </citation>
    <scope>NUCLEOTIDE SEQUENCE [LARGE SCALE GENOMIC DNA]</scope>
    <source>
        <strain evidence="9 10">ATCC 49751</strain>
    </source>
</reference>
<keyword evidence="10" id="KW-1185">Reference proteome</keyword>
<dbReference type="EC" id="1.1.3.-" evidence="9"/>
<dbReference type="Pfam" id="PF00732">
    <property type="entry name" value="GMC_oxred_N"/>
    <property type="match status" value="1"/>
</dbReference>
<evidence type="ECO:0000313" key="9">
    <source>
        <dbReference type="EMBL" id="KTD23520.1"/>
    </source>
</evidence>
<dbReference type="Proteomes" id="UP000054869">
    <property type="component" value="Unassembled WGS sequence"/>
</dbReference>
<sequence>MEHEVTIIGSGILGAVCAHHLAKKGVKVLILEAGAPISTPPGEHLRNQQKYREHPDQFFDEIETYCQLFDVDAPPEGLPGANITHAYGGQATLWTNNCPRPARHEQWPEFDDMNMNEYLSRAENILHVQKDLFDCSIRQMNLFAAIDPILRIQNRSLAKVPLAGRKRKNNDIEFTSTLQILDLPKEVRELITIQMNTEVIELLHNKSTISGLKVKQNQQLKDIKANRIIIAAGAFDTTQLLYNSHIHSAALGHYLHFHPLHLAQVVLNSSLVATDEIADIPPRTCIYPTPNYPWHAMILRDIFPNVSTEVIDENKLIDFQYFVPIDVQEKNRMILSKDKPKFEVRLTDNDKQIIDAAMKDLKSLANHLGRYRKGCEPRSMDFGFTHPMGVCRMGTDVSNSVTNLKGKVHGFNNLYLATVGLIPTKMAVNPTLTAAALALITTDYITEEGFR</sequence>
<evidence type="ECO:0000259" key="7">
    <source>
        <dbReference type="Pfam" id="PF01266"/>
    </source>
</evidence>
<dbReference type="PATRIC" id="fig|45067.4.peg.808"/>
<dbReference type="Pfam" id="PF05199">
    <property type="entry name" value="GMC_oxred_C"/>
    <property type="match status" value="1"/>
</dbReference>
<dbReference type="Gene3D" id="3.50.50.60">
    <property type="entry name" value="FAD/NAD(P)-binding domain"/>
    <property type="match status" value="2"/>
</dbReference>
<comment type="similarity">
    <text evidence="2">Belongs to the GMC oxidoreductase family.</text>
</comment>
<dbReference type="GO" id="GO:0050660">
    <property type="term" value="F:flavin adenine dinucleotide binding"/>
    <property type="evidence" value="ECO:0007669"/>
    <property type="project" value="InterPro"/>
</dbReference>
<dbReference type="SUPFAM" id="SSF51905">
    <property type="entry name" value="FAD/NAD(P)-binding domain"/>
    <property type="match status" value="1"/>
</dbReference>
<dbReference type="AlphaFoldDB" id="A0A0W0VTK5"/>
<dbReference type="STRING" id="45067.Llan_0778"/>
<keyword evidence="3" id="KW-0285">Flavoprotein</keyword>
<evidence type="ECO:0000259" key="8">
    <source>
        <dbReference type="Pfam" id="PF05199"/>
    </source>
</evidence>
<dbReference type="InterPro" id="IPR007867">
    <property type="entry name" value="GMC_OxRtase_C"/>
</dbReference>
<name>A0A0W0VTK5_9GAMM</name>
<accession>A0A0W0VTK5</accession>
<dbReference type="EMBL" id="LNYI01000013">
    <property type="protein sequence ID" value="KTD23520.1"/>
    <property type="molecule type" value="Genomic_DNA"/>
</dbReference>
<comment type="cofactor">
    <cofactor evidence="1">
        <name>FAD</name>
        <dbReference type="ChEBI" id="CHEBI:57692"/>
    </cofactor>
</comment>
<comment type="caution">
    <text evidence="9">The sequence shown here is derived from an EMBL/GenBank/DDBJ whole genome shotgun (WGS) entry which is preliminary data.</text>
</comment>
<protein>
    <submittedName>
        <fullName evidence="9">6'''-hydroxyparomomycin C oxidase</fullName>
        <ecNumber evidence="9">1.1.3.-</ecNumber>
    </submittedName>
</protein>
<evidence type="ECO:0000256" key="4">
    <source>
        <dbReference type="ARBA" id="ARBA00022827"/>
    </source>
</evidence>
<dbReference type="InterPro" id="IPR000172">
    <property type="entry name" value="GMC_OxRdtase_N"/>
</dbReference>
<evidence type="ECO:0000256" key="1">
    <source>
        <dbReference type="ARBA" id="ARBA00001974"/>
    </source>
</evidence>
<evidence type="ECO:0000256" key="2">
    <source>
        <dbReference type="ARBA" id="ARBA00010790"/>
    </source>
</evidence>
<dbReference type="GO" id="GO:0016614">
    <property type="term" value="F:oxidoreductase activity, acting on CH-OH group of donors"/>
    <property type="evidence" value="ECO:0007669"/>
    <property type="project" value="InterPro"/>
</dbReference>
<dbReference type="InterPro" id="IPR036188">
    <property type="entry name" value="FAD/NAD-bd_sf"/>
</dbReference>
<feature type="domain" description="FAD dependent oxidoreductase" evidence="7">
    <location>
        <begin position="5"/>
        <end position="36"/>
    </location>
</feature>
<dbReference type="SUPFAM" id="SSF54373">
    <property type="entry name" value="FAD-linked reductases, C-terminal domain"/>
    <property type="match status" value="1"/>
</dbReference>
<dbReference type="PANTHER" id="PTHR42784:SF1">
    <property type="entry name" value="PYRANOSE 2-OXIDASE"/>
    <property type="match status" value="1"/>
</dbReference>
<gene>
    <name evidence="9" type="primary">livQ</name>
    <name evidence="9" type="ORF">Llan_0778</name>
</gene>
<feature type="domain" description="Glucose-methanol-choline oxidoreductase N-terminal" evidence="6">
    <location>
        <begin position="194"/>
        <end position="259"/>
    </location>
</feature>
<keyword evidence="5 9" id="KW-0560">Oxidoreductase</keyword>
<evidence type="ECO:0000313" key="10">
    <source>
        <dbReference type="Proteomes" id="UP000054869"/>
    </source>
</evidence>
<dbReference type="InterPro" id="IPR006076">
    <property type="entry name" value="FAD-dep_OxRdtase"/>
</dbReference>